<dbReference type="GO" id="GO:0005436">
    <property type="term" value="F:sodium:phosphate symporter activity"/>
    <property type="evidence" value="ECO:0007669"/>
    <property type="project" value="InterPro"/>
</dbReference>
<protein>
    <submittedName>
        <fullName evidence="8">Phosphate:Na+ symporter</fullName>
    </submittedName>
</protein>
<dbReference type="OrthoDB" id="9814256at2"/>
<feature type="transmembrane region" description="Helical" evidence="6">
    <location>
        <begin position="195"/>
        <end position="216"/>
    </location>
</feature>
<feature type="domain" description="PhoU" evidence="7">
    <location>
        <begin position="318"/>
        <end position="404"/>
    </location>
</feature>
<dbReference type="EMBL" id="FNUK01000006">
    <property type="protein sequence ID" value="SEF65081.1"/>
    <property type="molecule type" value="Genomic_DNA"/>
</dbReference>
<dbReference type="GO" id="GO:0045936">
    <property type="term" value="P:negative regulation of phosphate metabolic process"/>
    <property type="evidence" value="ECO:0007669"/>
    <property type="project" value="InterPro"/>
</dbReference>
<feature type="transmembrane region" description="Helical" evidence="6">
    <location>
        <begin position="228"/>
        <end position="246"/>
    </location>
</feature>
<dbReference type="GO" id="GO:0030643">
    <property type="term" value="P:intracellular phosphate ion homeostasis"/>
    <property type="evidence" value="ECO:0007669"/>
    <property type="project" value="InterPro"/>
</dbReference>
<reference evidence="9" key="1">
    <citation type="submission" date="2016-10" db="EMBL/GenBank/DDBJ databases">
        <authorList>
            <person name="Varghese N."/>
            <person name="Submissions S."/>
        </authorList>
    </citation>
    <scope>NUCLEOTIDE SEQUENCE [LARGE SCALE GENOMIC DNA]</scope>
    <source>
        <strain evidence="9">DSM 5463</strain>
    </source>
</reference>
<dbReference type="AlphaFoldDB" id="A0A1H5TSQ1"/>
<dbReference type="GO" id="GO:0044341">
    <property type="term" value="P:sodium-dependent phosphate transport"/>
    <property type="evidence" value="ECO:0007669"/>
    <property type="project" value="InterPro"/>
</dbReference>
<evidence type="ECO:0000313" key="8">
    <source>
        <dbReference type="EMBL" id="SEF65081.1"/>
    </source>
</evidence>
<keyword evidence="4 6" id="KW-1133">Transmembrane helix</keyword>
<keyword evidence="5 6" id="KW-0472">Membrane</keyword>
<dbReference type="InterPro" id="IPR026022">
    <property type="entry name" value="PhoU_dom"/>
</dbReference>
<dbReference type="RefSeq" id="WP_103895701.1">
    <property type="nucleotide sequence ID" value="NZ_FNUK01000006.1"/>
</dbReference>
<evidence type="ECO:0000256" key="2">
    <source>
        <dbReference type="ARBA" id="ARBA00022475"/>
    </source>
</evidence>
<feature type="transmembrane region" description="Helical" evidence="6">
    <location>
        <begin position="134"/>
        <end position="152"/>
    </location>
</feature>
<evidence type="ECO:0000256" key="3">
    <source>
        <dbReference type="ARBA" id="ARBA00022692"/>
    </source>
</evidence>
<evidence type="ECO:0000256" key="1">
    <source>
        <dbReference type="ARBA" id="ARBA00004651"/>
    </source>
</evidence>
<dbReference type="InterPro" id="IPR028366">
    <property type="entry name" value="PhoU"/>
</dbReference>
<dbReference type="Gene3D" id="1.20.58.220">
    <property type="entry name" value="Phosphate transport system protein phou homolog 2, domain 2"/>
    <property type="match status" value="1"/>
</dbReference>
<feature type="transmembrane region" description="Helical" evidence="6">
    <location>
        <begin position="258"/>
        <end position="277"/>
    </location>
</feature>
<feature type="transmembrane region" description="Helical" evidence="6">
    <location>
        <begin position="45"/>
        <end position="64"/>
    </location>
</feature>
<dbReference type="InterPro" id="IPR038078">
    <property type="entry name" value="PhoU-like_sf"/>
</dbReference>
<feature type="transmembrane region" description="Helical" evidence="6">
    <location>
        <begin position="108"/>
        <end position="128"/>
    </location>
</feature>
<dbReference type="Proteomes" id="UP000242850">
    <property type="component" value="Unassembled WGS sequence"/>
</dbReference>
<proteinExistence type="predicted"/>
<evidence type="ECO:0000313" key="9">
    <source>
        <dbReference type="Proteomes" id="UP000242850"/>
    </source>
</evidence>
<dbReference type="PANTHER" id="PTHR42930">
    <property type="entry name" value="PHOSPHATE-SPECIFIC TRANSPORT SYSTEM ACCESSORY PROTEIN PHOU"/>
    <property type="match status" value="1"/>
</dbReference>
<organism evidence="8 9">
    <name type="scientific">Caloramator fervidus</name>
    <dbReference type="NCBI Taxonomy" id="29344"/>
    <lineage>
        <taxon>Bacteria</taxon>
        <taxon>Bacillati</taxon>
        <taxon>Bacillota</taxon>
        <taxon>Clostridia</taxon>
        <taxon>Eubacteriales</taxon>
        <taxon>Clostridiaceae</taxon>
        <taxon>Caloramator</taxon>
    </lineage>
</organism>
<feature type="transmembrane region" description="Helical" evidence="6">
    <location>
        <begin position="84"/>
        <end position="103"/>
    </location>
</feature>
<gene>
    <name evidence="8" type="ORF">SAMN05660865_00697</name>
</gene>
<evidence type="ECO:0000256" key="5">
    <source>
        <dbReference type="ARBA" id="ARBA00023136"/>
    </source>
</evidence>
<name>A0A1H5TSQ1_9CLOT</name>
<evidence type="ECO:0000256" key="4">
    <source>
        <dbReference type="ARBA" id="ARBA00022989"/>
    </source>
</evidence>
<dbReference type="InterPro" id="IPR003841">
    <property type="entry name" value="Na/Pi_transpt"/>
</dbReference>
<evidence type="ECO:0000259" key="7">
    <source>
        <dbReference type="Pfam" id="PF01895"/>
    </source>
</evidence>
<dbReference type="GO" id="GO:0005886">
    <property type="term" value="C:plasma membrane"/>
    <property type="evidence" value="ECO:0007669"/>
    <property type="project" value="UniProtKB-SubCell"/>
</dbReference>
<sequence>MEEEFYISIIVSILCLLSYFLYCLNSTVEKVIGNLLTDLTKKLKTNKLICFSFGTIYSVITLGLNYTFNIVSGLLNANSLPPTSALFILIGSIFGTTFITYILTFKYAFLISIYLTILGTFMFFALKTKKYKDIGEITIYYGIIVFIIYIIYKLSQNFLIPSKILVTLSVISTFIFQNNTFIYPVIIALLSHNKITITLAVLILIFTNASLSINSYIRNTNELSKKTLFIFSLYNLLAIPIFLILNKNLSLNTNFQNTYFIFTTIFIVLFIFITFLLNPSKLLPLNKTNEDNHMKLLYLDNSHLQNPYIAIMQTIKEILRMGKHAYKSVEKSLDLILNFDYKIFKNILDREELINFLEREITEYLVKLSNMQINEHQSKTISALYHIINDIERIGDHAKNLCELAEHKYSNSLSFSHEAIVQIKFMYQNVLEAVEYSLKSLENMDSYIALKTIELEGKIDKLDKHLRSDHIDRLNSEICFPKSGAVFLDIISNLERIGDHANNIAQLIIEINNRLSK</sequence>
<dbReference type="Pfam" id="PF02690">
    <property type="entry name" value="Na_Pi_cotrans"/>
    <property type="match status" value="1"/>
</dbReference>
<dbReference type="PANTHER" id="PTHR42930:SF3">
    <property type="entry name" value="PHOSPHATE-SPECIFIC TRANSPORT SYSTEM ACCESSORY PROTEIN PHOU"/>
    <property type="match status" value="1"/>
</dbReference>
<feature type="transmembrane region" description="Helical" evidence="6">
    <location>
        <begin position="164"/>
        <end position="189"/>
    </location>
</feature>
<feature type="transmembrane region" description="Helical" evidence="6">
    <location>
        <begin position="6"/>
        <end position="24"/>
    </location>
</feature>
<dbReference type="Pfam" id="PF01895">
    <property type="entry name" value="PhoU"/>
    <property type="match status" value="2"/>
</dbReference>
<accession>A0A1H5TSQ1</accession>
<comment type="subcellular location">
    <subcellularLocation>
        <location evidence="1">Cell membrane</location>
        <topology evidence="1">Multi-pass membrane protein</topology>
    </subcellularLocation>
</comment>
<dbReference type="SUPFAM" id="SSF109755">
    <property type="entry name" value="PhoU-like"/>
    <property type="match status" value="1"/>
</dbReference>
<evidence type="ECO:0000256" key="6">
    <source>
        <dbReference type="SAM" id="Phobius"/>
    </source>
</evidence>
<feature type="domain" description="PhoU" evidence="7">
    <location>
        <begin position="426"/>
        <end position="507"/>
    </location>
</feature>
<keyword evidence="2" id="KW-1003">Cell membrane</keyword>
<keyword evidence="3 6" id="KW-0812">Transmembrane</keyword>
<keyword evidence="9" id="KW-1185">Reference proteome</keyword>